<dbReference type="SMART" id="SM00853">
    <property type="entry name" value="MutL_C"/>
    <property type="match status" value="1"/>
</dbReference>
<reference evidence="8" key="1">
    <citation type="journal article" date="2019" name="Int. J. Syst. Evol. Microbiol.">
        <title>The Global Catalogue of Microorganisms (GCM) 10K type strain sequencing project: providing services to taxonomists for standard genome sequencing and annotation.</title>
        <authorList>
            <consortium name="The Broad Institute Genomics Platform"/>
            <consortium name="The Broad Institute Genome Sequencing Center for Infectious Disease"/>
            <person name="Wu L."/>
            <person name="Ma J."/>
        </authorList>
    </citation>
    <scope>NUCLEOTIDE SEQUENCE [LARGE SCALE GENOMIC DNA]</scope>
    <source>
        <strain evidence="8">CGMCC 1.15790</strain>
    </source>
</reference>
<dbReference type="Proteomes" id="UP001596143">
    <property type="component" value="Unassembled WGS sequence"/>
</dbReference>
<comment type="similarity">
    <text evidence="1 4">Belongs to the DNA mismatch repair MutL/HexB family.</text>
</comment>
<gene>
    <name evidence="4 7" type="primary">mutL</name>
    <name evidence="7" type="ORF">ACFPTR_04530</name>
</gene>
<dbReference type="Gene3D" id="3.30.565.10">
    <property type="entry name" value="Histidine kinase-like ATPase, C-terminal domain"/>
    <property type="match status" value="1"/>
</dbReference>
<dbReference type="GO" id="GO:0004519">
    <property type="term" value="F:endonuclease activity"/>
    <property type="evidence" value="ECO:0007669"/>
    <property type="project" value="UniProtKB-KW"/>
</dbReference>
<keyword evidence="3 4" id="KW-0234">DNA repair</keyword>
<dbReference type="Pfam" id="PF08676">
    <property type="entry name" value="MutL_C"/>
    <property type="match status" value="1"/>
</dbReference>
<dbReference type="InterPro" id="IPR038973">
    <property type="entry name" value="MutL/Mlh/Pms-like"/>
</dbReference>
<dbReference type="Gene3D" id="3.30.1370.100">
    <property type="entry name" value="MutL, C-terminal domain, regulatory subdomain"/>
    <property type="match status" value="1"/>
</dbReference>
<dbReference type="SUPFAM" id="SSF55874">
    <property type="entry name" value="ATPase domain of HSP90 chaperone/DNA topoisomerase II/histidine kinase"/>
    <property type="match status" value="1"/>
</dbReference>
<keyword evidence="7" id="KW-0378">Hydrolase</keyword>
<dbReference type="PANTHER" id="PTHR10073">
    <property type="entry name" value="DNA MISMATCH REPAIR PROTEIN MLH, PMS, MUTL"/>
    <property type="match status" value="1"/>
</dbReference>
<dbReference type="RefSeq" id="WP_270897929.1">
    <property type="nucleotide sequence ID" value="NZ_JBHSPF010000018.1"/>
</dbReference>
<dbReference type="Pfam" id="PF13589">
    <property type="entry name" value="HATPase_c_3"/>
    <property type="match status" value="1"/>
</dbReference>
<dbReference type="Pfam" id="PF01119">
    <property type="entry name" value="DNA_mis_repair"/>
    <property type="match status" value="1"/>
</dbReference>
<accession>A0ABW0U433</accession>
<feature type="domain" description="MutL C-terminal dimerisation" evidence="5">
    <location>
        <begin position="420"/>
        <end position="562"/>
    </location>
</feature>
<evidence type="ECO:0000256" key="4">
    <source>
        <dbReference type="HAMAP-Rule" id="MF_00149"/>
    </source>
</evidence>
<dbReference type="SMART" id="SM01340">
    <property type="entry name" value="DNA_mis_repair"/>
    <property type="match status" value="1"/>
</dbReference>
<dbReference type="InterPro" id="IPR014762">
    <property type="entry name" value="DNA_mismatch_repair_CS"/>
</dbReference>
<evidence type="ECO:0000259" key="6">
    <source>
        <dbReference type="SMART" id="SM01340"/>
    </source>
</evidence>
<dbReference type="CDD" id="cd16926">
    <property type="entry name" value="HATPase_MutL-MLH-PMS-like"/>
    <property type="match status" value="1"/>
</dbReference>
<dbReference type="PANTHER" id="PTHR10073:SF12">
    <property type="entry name" value="DNA MISMATCH REPAIR PROTEIN MLH1"/>
    <property type="match status" value="1"/>
</dbReference>
<evidence type="ECO:0000256" key="1">
    <source>
        <dbReference type="ARBA" id="ARBA00006082"/>
    </source>
</evidence>
<dbReference type="SUPFAM" id="SSF54211">
    <property type="entry name" value="Ribosomal protein S5 domain 2-like"/>
    <property type="match status" value="1"/>
</dbReference>
<evidence type="ECO:0000313" key="7">
    <source>
        <dbReference type="EMBL" id="MFC5628161.1"/>
    </source>
</evidence>
<dbReference type="Gene3D" id="3.30.1540.20">
    <property type="entry name" value="MutL, C-terminal domain, dimerisation subdomain"/>
    <property type="match status" value="1"/>
</dbReference>
<dbReference type="InterPro" id="IPR020568">
    <property type="entry name" value="Ribosomal_Su5_D2-typ_SF"/>
</dbReference>
<dbReference type="InterPro" id="IPR002099">
    <property type="entry name" value="MutL/Mlh/PMS"/>
</dbReference>
<keyword evidence="7" id="KW-0255">Endonuclease</keyword>
<dbReference type="HAMAP" id="MF_00149">
    <property type="entry name" value="DNA_mis_repair"/>
    <property type="match status" value="1"/>
</dbReference>
<keyword evidence="7" id="KW-0540">Nuclease</keyword>
<dbReference type="InterPro" id="IPR037198">
    <property type="entry name" value="MutL_C_sf"/>
</dbReference>
<dbReference type="PROSITE" id="PS00058">
    <property type="entry name" value="DNA_MISMATCH_REPAIR_1"/>
    <property type="match status" value="1"/>
</dbReference>
<dbReference type="EMBL" id="JBHSPF010000018">
    <property type="protein sequence ID" value="MFC5628161.1"/>
    <property type="molecule type" value="Genomic_DNA"/>
</dbReference>
<dbReference type="InterPro" id="IPR036890">
    <property type="entry name" value="HATPase_C_sf"/>
</dbReference>
<dbReference type="NCBIfam" id="NF000950">
    <property type="entry name" value="PRK00095.1-3"/>
    <property type="match status" value="1"/>
</dbReference>
<comment type="caution">
    <text evidence="7">The sequence shown here is derived from an EMBL/GenBank/DDBJ whole genome shotgun (WGS) entry which is preliminary data.</text>
</comment>
<keyword evidence="2 4" id="KW-0227">DNA damage</keyword>
<feature type="domain" description="DNA mismatch repair protein S5" evidence="6">
    <location>
        <begin position="208"/>
        <end position="326"/>
    </location>
</feature>
<dbReference type="InterPro" id="IPR014721">
    <property type="entry name" value="Ribsml_uS5_D2-typ_fold_subgr"/>
</dbReference>
<dbReference type="Gene3D" id="3.30.230.10">
    <property type="match status" value="1"/>
</dbReference>
<dbReference type="InterPro" id="IPR014790">
    <property type="entry name" value="MutL_C"/>
</dbReference>
<dbReference type="CDD" id="cd00782">
    <property type="entry name" value="MutL_Trans"/>
    <property type="match status" value="1"/>
</dbReference>
<organism evidence="7 8">
    <name type="scientific">Aliibacillus thermotolerans</name>
    <dbReference type="NCBI Taxonomy" id="1834418"/>
    <lineage>
        <taxon>Bacteria</taxon>
        <taxon>Bacillati</taxon>
        <taxon>Bacillota</taxon>
        <taxon>Bacilli</taxon>
        <taxon>Bacillales</taxon>
        <taxon>Bacillaceae</taxon>
        <taxon>Aliibacillus</taxon>
    </lineage>
</organism>
<dbReference type="InterPro" id="IPR042121">
    <property type="entry name" value="MutL_C_regsub"/>
</dbReference>
<comment type="function">
    <text evidence="4">This protein is involved in the repair of mismatches in DNA. It is required for dam-dependent methyl-directed DNA mismatch repair. May act as a 'molecular matchmaker', a protein that promotes the formation of a stable complex between two or more DNA-binding proteins in an ATP-dependent manner without itself being part of a final effector complex.</text>
</comment>
<dbReference type="InterPro" id="IPR020667">
    <property type="entry name" value="DNA_mismatch_repair_MutL"/>
</dbReference>
<proteinExistence type="inferred from homology"/>
<dbReference type="InterPro" id="IPR013507">
    <property type="entry name" value="DNA_mismatch_S5_2-like"/>
</dbReference>
<dbReference type="SUPFAM" id="SSF118116">
    <property type="entry name" value="DNA mismatch repair protein MutL"/>
    <property type="match status" value="1"/>
</dbReference>
<evidence type="ECO:0000256" key="2">
    <source>
        <dbReference type="ARBA" id="ARBA00022763"/>
    </source>
</evidence>
<name>A0ABW0U433_9BACI</name>
<dbReference type="InterPro" id="IPR042120">
    <property type="entry name" value="MutL_C_dimsub"/>
</dbReference>
<sequence length="607" mass="69859">MPNISQLPSELSNKIAAGEVVERPASVVKELVENAIDANATRIEVQVEEGGLEWMKVIDNGDGMDKEDVELAFFRHATSKVKTERDLFQIKTLGFRGEALPSIAAVSKLEMKTGTKKGVGTLVRYQGGKRIAFTTAKGRQGTEITVRELFFNTPARLKYMKSIHTELGHVSDIVHRLALAHPDISFRLVHNGRELFFSNGNGSTLAVLSSIYGRKTAQKFLRWEETSTDYTIQGFIAKPEIYRANRQYISIFINGRYVRHFAITKAIEQAYHTLLPIGKHPIAVLYITMDPILVDVNVHPSKIEVRLSKEKELIAIIEEGIRQTLQQERLIPSVEEPKRKEQPSEQFSFPLEREKKEDFINTSITSFTENKDRKTSPPPSTTTIYETNTDLSVNEKEEAEEGTMEEEKVEKDKKIPPLEYVGQLHGTYIIAQTDEGMYMIDQHAAQERIFYEFYREKIGETSRHVQDMLVPITLEFSPSEALIYKQHQEKLEDVGIFLEPFGERTYRVRSHPTWVPEREAESMIRELLEQLLREKRISIHQLREEAAILMSCKQAIKANRYLRKDEIEALLDRLRECESPYTCPHGRPVIIHFSKYEIEKMFKRVMS</sequence>
<evidence type="ECO:0000313" key="8">
    <source>
        <dbReference type="Proteomes" id="UP001596143"/>
    </source>
</evidence>
<evidence type="ECO:0000256" key="3">
    <source>
        <dbReference type="ARBA" id="ARBA00023204"/>
    </source>
</evidence>
<protein>
    <recommendedName>
        <fullName evidence="4">DNA mismatch repair protein MutL</fullName>
    </recommendedName>
</protein>
<evidence type="ECO:0000259" key="5">
    <source>
        <dbReference type="SMART" id="SM00853"/>
    </source>
</evidence>
<keyword evidence="8" id="KW-1185">Reference proteome</keyword>
<dbReference type="NCBIfam" id="TIGR00585">
    <property type="entry name" value="mutl"/>
    <property type="match status" value="1"/>
</dbReference>